<proteinExistence type="predicted"/>
<gene>
    <name evidence="2" type="ORF">METZ01_LOCUS348263</name>
</gene>
<dbReference type="InterPro" id="IPR031107">
    <property type="entry name" value="Small_HSP"/>
</dbReference>
<dbReference type="Gene3D" id="2.60.40.790">
    <property type="match status" value="1"/>
</dbReference>
<dbReference type="EMBL" id="UINC01120740">
    <property type="protein sequence ID" value="SVC95409.1"/>
    <property type="molecule type" value="Genomic_DNA"/>
</dbReference>
<dbReference type="Pfam" id="PF00011">
    <property type="entry name" value="HSP20"/>
    <property type="match status" value="1"/>
</dbReference>
<accession>A0A382RCK9</accession>
<evidence type="ECO:0000259" key="1">
    <source>
        <dbReference type="PROSITE" id="PS01031"/>
    </source>
</evidence>
<reference evidence="2" key="1">
    <citation type="submission" date="2018-05" db="EMBL/GenBank/DDBJ databases">
        <authorList>
            <person name="Lanie J.A."/>
            <person name="Ng W.-L."/>
            <person name="Kazmierczak K.M."/>
            <person name="Andrzejewski T.M."/>
            <person name="Davidsen T.M."/>
            <person name="Wayne K.J."/>
            <person name="Tettelin H."/>
            <person name="Glass J.I."/>
            <person name="Rusch D."/>
            <person name="Podicherti R."/>
            <person name="Tsui H.-C.T."/>
            <person name="Winkler M.E."/>
        </authorList>
    </citation>
    <scope>NUCLEOTIDE SEQUENCE</scope>
</reference>
<sequence length="145" mass="16354">MTRLSIFRPRNSHELKPFFDERDAFIRSFDSMFDDMLNTTFPTIKDMGVSVTKGAYPKVNIVSHDDKVEIVAELAGFSKKDINLEIEEGLLTISGKSPSCADDDKGGPTYYLRELKRSSFKRSFKINDNLDMENVVAGFSNGLLT</sequence>
<dbReference type="AlphaFoldDB" id="A0A382RCK9"/>
<evidence type="ECO:0000313" key="2">
    <source>
        <dbReference type="EMBL" id="SVC95409.1"/>
    </source>
</evidence>
<name>A0A382RCK9_9ZZZZ</name>
<feature type="domain" description="SHSP" evidence="1">
    <location>
        <begin position="50"/>
        <end position="145"/>
    </location>
</feature>
<feature type="non-terminal residue" evidence="2">
    <location>
        <position position="145"/>
    </location>
</feature>
<dbReference type="CDD" id="cd06464">
    <property type="entry name" value="ACD_sHsps-like"/>
    <property type="match status" value="1"/>
</dbReference>
<protein>
    <recommendedName>
        <fullName evidence="1">SHSP domain-containing protein</fullName>
    </recommendedName>
</protein>
<dbReference type="InterPro" id="IPR008978">
    <property type="entry name" value="HSP20-like_chaperone"/>
</dbReference>
<organism evidence="2">
    <name type="scientific">marine metagenome</name>
    <dbReference type="NCBI Taxonomy" id="408172"/>
    <lineage>
        <taxon>unclassified sequences</taxon>
        <taxon>metagenomes</taxon>
        <taxon>ecological metagenomes</taxon>
    </lineage>
</organism>
<dbReference type="PANTHER" id="PTHR11527">
    <property type="entry name" value="HEAT-SHOCK PROTEIN 20 FAMILY MEMBER"/>
    <property type="match status" value="1"/>
</dbReference>
<dbReference type="SUPFAM" id="SSF49764">
    <property type="entry name" value="HSP20-like chaperones"/>
    <property type="match status" value="1"/>
</dbReference>
<dbReference type="InterPro" id="IPR002068">
    <property type="entry name" value="A-crystallin/Hsp20_dom"/>
</dbReference>
<dbReference type="PROSITE" id="PS01031">
    <property type="entry name" value="SHSP"/>
    <property type="match status" value="1"/>
</dbReference>